<sequence length="234" mass="26341">MVPCHREQAVRFVKSIVHMLVSQSLLPGDEDMLDEDIFQDVPVLHEPMQAPAELFASAEPLLGIAADQGEAPLGRGRKNMWSYRVARYFSYCVDGGLLGERFTLRKLIRGRESCQDEDTVERLRSVIQFLLQTVPTSETVSCDIAEFTASRAGIAYIRGNAVLLKPGELTTYRFNERVMAVLLLEGSVEREMFQNGCPADTYSRGLRSSGLYVCQRLFPCNDMPARSGYFMQVR</sequence>
<gene>
    <name evidence="1" type="ORF">PCOR1329_LOCUS43761</name>
</gene>
<comment type="caution">
    <text evidence="1">The sequence shown here is derived from an EMBL/GenBank/DDBJ whole genome shotgun (WGS) entry which is preliminary data.</text>
</comment>
<reference evidence="1" key="1">
    <citation type="submission" date="2023-10" db="EMBL/GenBank/DDBJ databases">
        <authorList>
            <person name="Chen Y."/>
            <person name="Shah S."/>
            <person name="Dougan E. K."/>
            <person name="Thang M."/>
            <person name="Chan C."/>
        </authorList>
    </citation>
    <scope>NUCLEOTIDE SEQUENCE [LARGE SCALE GENOMIC DNA]</scope>
</reference>
<protein>
    <submittedName>
        <fullName evidence="1">Uncharacterized protein</fullName>
    </submittedName>
</protein>
<proteinExistence type="predicted"/>
<name>A0ABN9TZ50_9DINO</name>
<organism evidence="1 2">
    <name type="scientific">Prorocentrum cordatum</name>
    <dbReference type="NCBI Taxonomy" id="2364126"/>
    <lineage>
        <taxon>Eukaryota</taxon>
        <taxon>Sar</taxon>
        <taxon>Alveolata</taxon>
        <taxon>Dinophyceae</taxon>
        <taxon>Prorocentrales</taxon>
        <taxon>Prorocentraceae</taxon>
        <taxon>Prorocentrum</taxon>
    </lineage>
</organism>
<dbReference type="EMBL" id="CAUYUJ010015260">
    <property type="protein sequence ID" value="CAK0851653.1"/>
    <property type="molecule type" value="Genomic_DNA"/>
</dbReference>
<keyword evidence="2" id="KW-1185">Reference proteome</keyword>
<accession>A0ABN9TZ50</accession>
<evidence type="ECO:0000313" key="2">
    <source>
        <dbReference type="Proteomes" id="UP001189429"/>
    </source>
</evidence>
<evidence type="ECO:0000313" key="1">
    <source>
        <dbReference type="EMBL" id="CAK0851653.1"/>
    </source>
</evidence>
<dbReference type="Proteomes" id="UP001189429">
    <property type="component" value="Unassembled WGS sequence"/>
</dbReference>